<keyword evidence="3" id="KW-1185">Reference proteome</keyword>
<evidence type="ECO:0000313" key="2">
    <source>
        <dbReference type="EMBL" id="KAI5446710.1"/>
    </source>
</evidence>
<feature type="compositionally biased region" description="Polar residues" evidence="1">
    <location>
        <begin position="105"/>
        <end position="115"/>
    </location>
</feature>
<name>A0A9D5BNA7_PEA</name>
<protein>
    <submittedName>
        <fullName evidence="2">Uncharacterized protein</fullName>
    </submittedName>
</protein>
<comment type="caution">
    <text evidence="2">The sequence shown here is derived from an EMBL/GenBank/DDBJ whole genome shotgun (WGS) entry which is preliminary data.</text>
</comment>
<feature type="region of interest" description="Disordered" evidence="1">
    <location>
        <begin position="215"/>
        <end position="247"/>
    </location>
</feature>
<dbReference type="Proteomes" id="UP001058974">
    <property type="component" value="Chromosome 1"/>
</dbReference>
<reference evidence="2 3" key="1">
    <citation type="journal article" date="2022" name="Nat. Genet.">
        <title>Improved pea reference genome and pan-genome highlight genomic features and evolutionary characteristics.</title>
        <authorList>
            <person name="Yang T."/>
            <person name="Liu R."/>
            <person name="Luo Y."/>
            <person name="Hu S."/>
            <person name="Wang D."/>
            <person name="Wang C."/>
            <person name="Pandey M.K."/>
            <person name="Ge S."/>
            <person name="Xu Q."/>
            <person name="Li N."/>
            <person name="Li G."/>
            <person name="Huang Y."/>
            <person name="Saxena R.K."/>
            <person name="Ji Y."/>
            <person name="Li M."/>
            <person name="Yan X."/>
            <person name="He Y."/>
            <person name="Liu Y."/>
            <person name="Wang X."/>
            <person name="Xiang C."/>
            <person name="Varshney R.K."/>
            <person name="Ding H."/>
            <person name="Gao S."/>
            <person name="Zong X."/>
        </authorList>
    </citation>
    <scope>NUCLEOTIDE SEQUENCE [LARGE SCALE GENOMIC DNA]</scope>
    <source>
        <strain evidence="2 3">cv. Zhongwan 6</strain>
    </source>
</reference>
<dbReference type="Gramene" id="Psat01G0452600-T1">
    <property type="protein sequence ID" value="KAI5446710.1"/>
    <property type="gene ID" value="KIW84_014526"/>
</dbReference>
<accession>A0A9D5BNA7</accession>
<feature type="region of interest" description="Disordered" evidence="1">
    <location>
        <begin position="90"/>
        <end position="115"/>
    </location>
</feature>
<evidence type="ECO:0000256" key="1">
    <source>
        <dbReference type="SAM" id="MobiDB-lite"/>
    </source>
</evidence>
<dbReference type="EMBL" id="JAMSHJ010000001">
    <property type="protein sequence ID" value="KAI5446710.1"/>
    <property type="molecule type" value="Genomic_DNA"/>
</dbReference>
<dbReference type="AlphaFoldDB" id="A0A9D5BNA7"/>
<organism evidence="2 3">
    <name type="scientific">Pisum sativum</name>
    <name type="common">Garden pea</name>
    <name type="synonym">Lathyrus oleraceus</name>
    <dbReference type="NCBI Taxonomy" id="3888"/>
    <lineage>
        <taxon>Eukaryota</taxon>
        <taxon>Viridiplantae</taxon>
        <taxon>Streptophyta</taxon>
        <taxon>Embryophyta</taxon>
        <taxon>Tracheophyta</taxon>
        <taxon>Spermatophyta</taxon>
        <taxon>Magnoliopsida</taxon>
        <taxon>eudicotyledons</taxon>
        <taxon>Gunneridae</taxon>
        <taxon>Pentapetalae</taxon>
        <taxon>rosids</taxon>
        <taxon>fabids</taxon>
        <taxon>Fabales</taxon>
        <taxon>Fabaceae</taxon>
        <taxon>Papilionoideae</taxon>
        <taxon>50 kb inversion clade</taxon>
        <taxon>NPAAA clade</taxon>
        <taxon>Hologalegina</taxon>
        <taxon>IRL clade</taxon>
        <taxon>Fabeae</taxon>
        <taxon>Lathyrus</taxon>
    </lineage>
</organism>
<sequence>MPIFDESFEEVIYPKGEPDAASIKAGSSGASCYPIMWHANPSNVSTETEIQFPFVSPVRAASWVREPGIDYQDLQVPAVSPHVDCRQMSVSNSQGPAYRNKHNQRPMNNEPNKTTVMPNSIITRIESDDDADDAHLELHYVESIIVVMADDEIDAAGDGNSNSLNLNFDAAADEGSGKDFSKVSNATLGLLHILCNGITTSEHCMLSLSVGNKSPANSNNYSGSRVSVGNKSPANANPDSGSKGSKE</sequence>
<evidence type="ECO:0000313" key="3">
    <source>
        <dbReference type="Proteomes" id="UP001058974"/>
    </source>
</evidence>
<proteinExistence type="predicted"/>
<gene>
    <name evidence="2" type="ORF">KIW84_014526</name>
</gene>